<feature type="compositionally biased region" description="Low complexity" evidence="1">
    <location>
        <begin position="1389"/>
        <end position="1401"/>
    </location>
</feature>
<reference evidence="3" key="2">
    <citation type="submission" date="2024-04" db="EMBL/GenBank/DDBJ databases">
        <authorList>
            <person name="Chen Y."/>
            <person name="Shah S."/>
            <person name="Dougan E. K."/>
            <person name="Thang M."/>
            <person name="Chan C."/>
        </authorList>
    </citation>
    <scope>NUCLEOTIDE SEQUENCE [LARGE SCALE GENOMIC DNA]</scope>
</reference>
<comment type="caution">
    <text evidence="2">The sequence shown here is derived from an EMBL/GenBank/DDBJ whole genome shotgun (WGS) entry which is preliminary data.</text>
</comment>
<feature type="compositionally biased region" description="Basic and acidic residues" evidence="1">
    <location>
        <begin position="1279"/>
        <end position="1346"/>
    </location>
</feature>
<gene>
    <name evidence="2" type="ORF">C1SCF055_LOCUS21147</name>
</gene>
<feature type="compositionally biased region" description="Basic and acidic residues" evidence="1">
    <location>
        <begin position="1358"/>
        <end position="1367"/>
    </location>
</feature>
<feature type="region of interest" description="Disordered" evidence="1">
    <location>
        <begin position="1133"/>
        <end position="1166"/>
    </location>
</feature>
<evidence type="ECO:0000313" key="3">
    <source>
        <dbReference type="EMBL" id="CAL1147877.1"/>
    </source>
</evidence>
<dbReference type="EMBL" id="CAMXCT020001960">
    <property type="protein sequence ID" value="CAL1147877.1"/>
    <property type="molecule type" value="Genomic_DNA"/>
</dbReference>
<evidence type="ECO:0000313" key="2">
    <source>
        <dbReference type="EMBL" id="CAI3994502.1"/>
    </source>
</evidence>
<protein>
    <submittedName>
        <fullName evidence="2">Uncharacterized protein</fullName>
    </submittedName>
</protein>
<feature type="compositionally biased region" description="Low complexity" evidence="1">
    <location>
        <begin position="732"/>
        <end position="756"/>
    </location>
</feature>
<feature type="compositionally biased region" description="Basic and acidic residues" evidence="1">
    <location>
        <begin position="1211"/>
        <end position="1221"/>
    </location>
</feature>
<feature type="compositionally biased region" description="Basic and acidic residues" evidence="1">
    <location>
        <begin position="1133"/>
        <end position="1153"/>
    </location>
</feature>
<dbReference type="InterPro" id="IPR036770">
    <property type="entry name" value="Ankyrin_rpt-contain_sf"/>
</dbReference>
<accession>A0A9P1CLH4</accession>
<feature type="region of interest" description="Disordered" evidence="1">
    <location>
        <begin position="649"/>
        <end position="706"/>
    </location>
</feature>
<feature type="compositionally biased region" description="Low complexity" evidence="1">
    <location>
        <begin position="802"/>
        <end position="812"/>
    </location>
</feature>
<reference evidence="2" key="1">
    <citation type="submission" date="2022-10" db="EMBL/GenBank/DDBJ databases">
        <authorList>
            <person name="Chen Y."/>
            <person name="Dougan E. K."/>
            <person name="Chan C."/>
            <person name="Rhodes N."/>
            <person name="Thang M."/>
        </authorList>
    </citation>
    <scope>NUCLEOTIDE SEQUENCE</scope>
</reference>
<name>A0A9P1CLH4_9DINO</name>
<feature type="compositionally biased region" description="Basic and acidic residues" evidence="1">
    <location>
        <begin position="670"/>
        <end position="683"/>
    </location>
</feature>
<dbReference type="EMBL" id="CAMXCT030001960">
    <property type="protein sequence ID" value="CAL4781814.1"/>
    <property type="molecule type" value="Genomic_DNA"/>
</dbReference>
<dbReference type="OrthoDB" id="446477at2759"/>
<organism evidence="2">
    <name type="scientific">Cladocopium goreaui</name>
    <dbReference type="NCBI Taxonomy" id="2562237"/>
    <lineage>
        <taxon>Eukaryota</taxon>
        <taxon>Sar</taxon>
        <taxon>Alveolata</taxon>
        <taxon>Dinophyceae</taxon>
        <taxon>Suessiales</taxon>
        <taxon>Symbiodiniaceae</taxon>
        <taxon>Cladocopium</taxon>
    </lineage>
</organism>
<dbReference type="Gene3D" id="1.25.40.20">
    <property type="entry name" value="Ankyrin repeat-containing domain"/>
    <property type="match status" value="1"/>
</dbReference>
<keyword evidence="4" id="KW-1185">Reference proteome</keyword>
<dbReference type="EMBL" id="CAMXCT010001960">
    <property type="protein sequence ID" value="CAI3994502.1"/>
    <property type="molecule type" value="Genomic_DNA"/>
</dbReference>
<dbReference type="Proteomes" id="UP001152797">
    <property type="component" value="Unassembled WGS sequence"/>
</dbReference>
<feature type="compositionally biased region" description="Basic and acidic residues" evidence="1">
    <location>
        <begin position="649"/>
        <end position="658"/>
    </location>
</feature>
<evidence type="ECO:0000256" key="1">
    <source>
        <dbReference type="SAM" id="MobiDB-lite"/>
    </source>
</evidence>
<feature type="compositionally biased region" description="Polar residues" evidence="1">
    <location>
        <begin position="1224"/>
        <end position="1235"/>
    </location>
</feature>
<sequence>MAALSLDDVLSLIEDAHENHESQEEATAVRRRPAFGTGLRPGLLRHTKQKRSRQQRLKKKPILVDRQAAAYNASGRSRGVDHAFPFQSQNLNRKTPKGKGAWKKWTAPAVLRAGFSSESATARQIADSIEGGGQKHAGRCRFVTASAILEGQNDGLARVQQAGSEGAIDFWIRSLMFDESTFDLSLQHEAATSTSVLCSRGYWTYRSADGVAEEHIFRPPQALFPNMNASSMWNALSSGPGGFHALCSARFQCTLTTCDAHAANVRLLRFLDQSLPQDHIFLPVLCVQHRTGNVIEQLSQLSGVLGGNFSVAKTLSKSSLLKALKEHVFRFISEELIVLDATPAAVVDEWKEAEKHAMNLVGLCCSFEEGAVSHRAPNPVAATREAAASRFLAFFNGPWTGPRHLGKGRGVPLWKRAAALVIGCRVAEGDEKRAVASLERIMVADCYGQVSHFKMARDAYNRKRPMHIVFFCTNGGSLWLGGIGASGQAKVLVNNGVSAILAGAAKLPPARDPLIADLGTFDGTGLINGTVSLKALLARFKKILELLMQGKGILISCRNGAHRSESAQVLSEYLWVCRNIVDLQSFHPGAVRRGEVVESTTLTPLDWLKIVEPEVLADREKCEHAFLKTLELNEVLERSEWEERALSMGFQKHEDHMARPKSKAMPGPRGRQEKKSDSPPSDRKRSRSVPPSADEHSSSSAQKANSWVHIHTSDAEHSLATVESKELSSAVSTPRGAGAAGAGSKAGSKATSPSSSMIAEVFAVDSEEKRAEHFQKLQEIIVSLSELNKKFLDRDEPMQQEGASGSSPSGPGQNDQEETPDYDPDDELAPLVEAEGQLEQFSKQSSAAEMARLVELLSDQRAFLEKMQRESEAREAAEVDMKLLEDIHQGRTDMAIVKIENMLPEQLLSLGDVAGMSALHHAVRASNLRVVWALLERAPALAKSVTNLNRTPPGWSALMILRGESQQFLKAIPSIAEEHGFRQKMTKTSQRFASESVKLSQQAQELRRVCAILKPKPSEADKGLIPQWEEEAQLAEGVSQVCTSLVTLFAGVTLLRSPMAGTKADEGKKTCKSIDGLLKRALQEDLPKTPVTIILPDDATKQLLVDMAAAVTLSLGKCCLDVEKQWSIVQEKRPSSLVEKDSSGPHEPEEVTTDKGGTSNQADDKDKEMLFGHDARQEGLKTKPCQENAVAKVEPALSDPVVSKPGTLGSEHPKLDSKAETEPSGESNPPVTSAGASHGDKKKEKKEKKDKKKEDQMSKEKRKHLFEKLQRMLGKVTKKKGEKEKRKTAKEKKERKSDKKAKKEKDKKDKEKKEKKDDKKTEAQKEKKRKDMEKTEKPKKQSRKEEDQAEPGAKGKRPAKDLAGEAPKRHKVSCTDGPEAADQALLEGKAQATPQAKTKAAQAKAAAKAEAKAQTKAAGKAKAKAKLSAKEPLTMAEVMQGKELLANQDASGLARMFKEKNAAAKVQKKSSTAKQ</sequence>
<proteinExistence type="predicted"/>
<feature type="region of interest" description="Disordered" evidence="1">
    <location>
        <begin position="718"/>
        <end position="756"/>
    </location>
</feature>
<feature type="compositionally biased region" description="Acidic residues" evidence="1">
    <location>
        <begin position="815"/>
        <end position="827"/>
    </location>
</feature>
<feature type="region of interest" description="Disordered" evidence="1">
    <location>
        <begin position="795"/>
        <end position="827"/>
    </location>
</feature>
<evidence type="ECO:0000313" key="4">
    <source>
        <dbReference type="Proteomes" id="UP001152797"/>
    </source>
</evidence>
<feature type="region of interest" description="Disordered" evidence="1">
    <location>
        <begin position="17"/>
        <end position="61"/>
    </location>
</feature>
<feature type="region of interest" description="Disordered" evidence="1">
    <location>
        <begin position="1191"/>
        <end position="1401"/>
    </location>
</feature>
<feature type="compositionally biased region" description="Basic residues" evidence="1">
    <location>
        <begin position="43"/>
        <end position="61"/>
    </location>
</feature>